<reference evidence="2 3" key="1">
    <citation type="journal article" date="2020" name="BMC Genomics">
        <title>Correction to: Identification and distribution of gene clusters required for synthesis of sphingolipid metabolism inhibitors in diverse species of the filamentous fungus Fusarium.</title>
        <authorList>
            <person name="Kim H.S."/>
            <person name="Lohmar J.M."/>
            <person name="Busman M."/>
            <person name="Brown D.W."/>
            <person name="Naumann T.A."/>
            <person name="Divon H.H."/>
            <person name="Lysoe E."/>
            <person name="Uhlig S."/>
            <person name="Proctor R.H."/>
        </authorList>
    </citation>
    <scope>NUCLEOTIDE SEQUENCE [LARGE SCALE GENOMIC DNA]</scope>
    <source>
        <strain evidence="2 3">NRRL 25214</strain>
    </source>
</reference>
<proteinExistence type="predicted"/>
<organism evidence="2 3">
    <name type="scientific">Fusarium anthophilum</name>
    <dbReference type="NCBI Taxonomy" id="48485"/>
    <lineage>
        <taxon>Eukaryota</taxon>
        <taxon>Fungi</taxon>
        <taxon>Dikarya</taxon>
        <taxon>Ascomycota</taxon>
        <taxon>Pezizomycotina</taxon>
        <taxon>Sordariomycetes</taxon>
        <taxon>Hypocreomycetidae</taxon>
        <taxon>Hypocreales</taxon>
        <taxon>Nectriaceae</taxon>
        <taxon>Fusarium</taxon>
        <taxon>Fusarium fujikuroi species complex</taxon>
    </lineage>
</organism>
<dbReference type="Pfam" id="PF20150">
    <property type="entry name" value="2EXR"/>
    <property type="match status" value="1"/>
</dbReference>
<comment type="caution">
    <text evidence="2">The sequence shown here is derived from an EMBL/GenBank/DDBJ whole genome shotgun (WGS) entry which is preliminary data.</text>
</comment>
<name>A0A8H4YTA5_9HYPO</name>
<evidence type="ECO:0000313" key="2">
    <source>
        <dbReference type="EMBL" id="KAF5233582.1"/>
    </source>
</evidence>
<dbReference type="Proteomes" id="UP000573603">
    <property type="component" value="Unassembled WGS sequence"/>
</dbReference>
<feature type="domain" description="2EXR" evidence="1">
    <location>
        <begin position="6"/>
        <end position="99"/>
    </location>
</feature>
<dbReference type="EMBL" id="JABEVY010000409">
    <property type="protein sequence ID" value="KAF5233582.1"/>
    <property type="molecule type" value="Genomic_DNA"/>
</dbReference>
<dbReference type="InterPro" id="IPR045518">
    <property type="entry name" value="2EXR"/>
</dbReference>
<sequence length="396" mass="45663">MSSATFHPFPRLPTELQLQIWKEACALPVVPGRDSFDQPGLHYVNVDTVKVGGRNRLALRVLDKTQDPNGDGQIPNNNRSAHMWDGGLWWACKLSREFITEKTNSNQLRLPEWQEIYHRFPGILTSRHTDEGQGCKVFPWLDMFCIRTTDWKSLPQRFEDCKTKLPSLTPLTSSIVPNCMLAIEFDCSWIVDLPETLIELKAENSARGLVATWMESVASGWIKTPEFCLIDKGTLFVTKARNYIHIYHDCDGEYVDLPFEWCNDAISAFIEALNSFFPYEKYGDLFKKNNPGSSDEVLYRRHDFVFQEIQVLVRHQHADHKEVSWTAVCNDLSEDYERGSERPLSAYGRVYDLGYDDDVGYCVGGFGTSNSWSNWRGDESWSDDKRDRVEYIKLLK</sequence>
<protein>
    <recommendedName>
        <fullName evidence="1">2EXR domain-containing protein</fullName>
    </recommendedName>
</protein>
<keyword evidence="3" id="KW-1185">Reference proteome</keyword>
<dbReference type="AlphaFoldDB" id="A0A8H4YTA5"/>
<accession>A0A8H4YTA5</accession>
<evidence type="ECO:0000259" key="1">
    <source>
        <dbReference type="Pfam" id="PF20150"/>
    </source>
</evidence>
<gene>
    <name evidence="2" type="ORF">FANTH_12498</name>
</gene>
<evidence type="ECO:0000313" key="3">
    <source>
        <dbReference type="Proteomes" id="UP000573603"/>
    </source>
</evidence>